<sequence>MSAVLIVAGMIALSAITIPHDKARQEAAERPTVKHAMEGFHFIRRTPILLAVISLDLFAVLFGGAVALLPVIAEEQLHVGDVAYGWLRAAGGIGAAVMAIFLAFRPVRRKVGRILLLVVGVFGISTIVLGMTHSYVVAFMAVLILSAADMVSVFIRGSIAPLVTPDEKRGRVSAMENVFIGASNELGAFESGAVSSFAGTPATVVGGGIATLAIVGVWWFGFPSLRDVDTFEELDPALS</sequence>
<dbReference type="GO" id="GO:0005886">
    <property type="term" value="C:plasma membrane"/>
    <property type="evidence" value="ECO:0007669"/>
    <property type="project" value="UniProtKB-SubCell"/>
</dbReference>
<protein>
    <submittedName>
        <fullName evidence="8">Unannotated protein</fullName>
    </submittedName>
</protein>
<dbReference type="InterPro" id="IPR036259">
    <property type="entry name" value="MFS_trans_sf"/>
</dbReference>
<feature type="transmembrane region" description="Helical" evidence="7">
    <location>
        <begin position="111"/>
        <end position="129"/>
    </location>
</feature>
<keyword evidence="6 7" id="KW-0472">Membrane</keyword>
<dbReference type="InterPro" id="IPR011701">
    <property type="entry name" value="MFS"/>
</dbReference>
<evidence type="ECO:0000256" key="4">
    <source>
        <dbReference type="ARBA" id="ARBA00022692"/>
    </source>
</evidence>
<keyword evidence="4 7" id="KW-0812">Transmembrane</keyword>
<evidence type="ECO:0000256" key="2">
    <source>
        <dbReference type="ARBA" id="ARBA00022448"/>
    </source>
</evidence>
<dbReference type="CDD" id="cd06173">
    <property type="entry name" value="MFS_MefA_like"/>
    <property type="match status" value="1"/>
</dbReference>
<evidence type="ECO:0000313" key="8">
    <source>
        <dbReference type="EMBL" id="CAB4680479.1"/>
    </source>
</evidence>
<dbReference type="PANTHER" id="PTHR23513">
    <property type="entry name" value="INTEGRAL MEMBRANE EFFLUX PROTEIN-RELATED"/>
    <property type="match status" value="1"/>
</dbReference>
<comment type="subcellular location">
    <subcellularLocation>
        <location evidence="1">Cell membrane</location>
        <topology evidence="1">Multi-pass membrane protein</topology>
    </subcellularLocation>
</comment>
<dbReference type="Gene3D" id="1.20.1250.20">
    <property type="entry name" value="MFS general substrate transporter like domains"/>
    <property type="match status" value="1"/>
</dbReference>
<dbReference type="AlphaFoldDB" id="A0A6J6N2V3"/>
<proteinExistence type="predicted"/>
<gene>
    <name evidence="8" type="ORF">UFOPK2334_01135</name>
</gene>
<name>A0A6J6N2V3_9ZZZZ</name>
<dbReference type="PANTHER" id="PTHR23513:SF9">
    <property type="entry name" value="ENTEROBACTIN EXPORTER ENTS"/>
    <property type="match status" value="1"/>
</dbReference>
<organism evidence="8">
    <name type="scientific">freshwater metagenome</name>
    <dbReference type="NCBI Taxonomy" id="449393"/>
    <lineage>
        <taxon>unclassified sequences</taxon>
        <taxon>metagenomes</taxon>
        <taxon>ecological metagenomes</taxon>
    </lineage>
</organism>
<dbReference type="SUPFAM" id="SSF103473">
    <property type="entry name" value="MFS general substrate transporter"/>
    <property type="match status" value="1"/>
</dbReference>
<dbReference type="GO" id="GO:0022857">
    <property type="term" value="F:transmembrane transporter activity"/>
    <property type="evidence" value="ECO:0007669"/>
    <property type="project" value="InterPro"/>
</dbReference>
<evidence type="ECO:0000256" key="5">
    <source>
        <dbReference type="ARBA" id="ARBA00022989"/>
    </source>
</evidence>
<evidence type="ECO:0000256" key="6">
    <source>
        <dbReference type="ARBA" id="ARBA00023136"/>
    </source>
</evidence>
<feature type="transmembrane region" description="Helical" evidence="7">
    <location>
        <begin position="85"/>
        <end position="104"/>
    </location>
</feature>
<dbReference type="EMBL" id="CAEZXA010000108">
    <property type="protein sequence ID" value="CAB4680479.1"/>
    <property type="molecule type" value="Genomic_DNA"/>
</dbReference>
<feature type="transmembrane region" description="Helical" evidence="7">
    <location>
        <begin position="202"/>
        <end position="221"/>
    </location>
</feature>
<feature type="transmembrane region" description="Helical" evidence="7">
    <location>
        <begin position="48"/>
        <end position="73"/>
    </location>
</feature>
<evidence type="ECO:0000256" key="7">
    <source>
        <dbReference type="SAM" id="Phobius"/>
    </source>
</evidence>
<evidence type="ECO:0000256" key="1">
    <source>
        <dbReference type="ARBA" id="ARBA00004651"/>
    </source>
</evidence>
<keyword evidence="2" id="KW-0813">Transport</keyword>
<feature type="transmembrane region" description="Helical" evidence="7">
    <location>
        <begin position="135"/>
        <end position="155"/>
    </location>
</feature>
<accession>A0A6J6N2V3</accession>
<reference evidence="8" key="1">
    <citation type="submission" date="2020-05" db="EMBL/GenBank/DDBJ databases">
        <authorList>
            <person name="Chiriac C."/>
            <person name="Salcher M."/>
            <person name="Ghai R."/>
            <person name="Kavagutti S V."/>
        </authorList>
    </citation>
    <scope>NUCLEOTIDE SEQUENCE</scope>
</reference>
<dbReference type="Pfam" id="PF07690">
    <property type="entry name" value="MFS_1"/>
    <property type="match status" value="1"/>
</dbReference>
<keyword evidence="5 7" id="KW-1133">Transmembrane helix</keyword>
<keyword evidence="3" id="KW-1003">Cell membrane</keyword>
<evidence type="ECO:0000256" key="3">
    <source>
        <dbReference type="ARBA" id="ARBA00022475"/>
    </source>
</evidence>